<dbReference type="InterPro" id="IPR026877">
    <property type="entry name" value="DXPR_C"/>
</dbReference>
<comment type="catalytic activity">
    <reaction evidence="8">
        <text>2-C-methyl-D-erythritol 4-phosphate + NADP(+) = 1-deoxy-D-xylulose 5-phosphate + NADPH + H(+)</text>
        <dbReference type="Rhea" id="RHEA:13717"/>
        <dbReference type="ChEBI" id="CHEBI:15378"/>
        <dbReference type="ChEBI" id="CHEBI:57783"/>
        <dbReference type="ChEBI" id="CHEBI:57792"/>
        <dbReference type="ChEBI" id="CHEBI:58262"/>
        <dbReference type="ChEBI" id="CHEBI:58349"/>
        <dbReference type="EC" id="1.1.1.267"/>
    </reaction>
    <physiologicalReaction direction="right-to-left" evidence="8">
        <dbReference type="Rhea" id="RHEA:13719"/>
    </physiologicalReaction>
</comment>
<keyword evidence="9" id="KW-0460">Magnesium</keyword>
<keyword evidence="7 9" id="KW-0414">Isoprene biosynthesis</keyword>
<dbReference type="SUPFAM" id="SSF69055">
    <property type="entry name" value="1-deoxy-D-xylulose-5-phosphate reductoisomerase, C-terminal domain"/>
    <property type="match status" value="1"/>
</dbReference>
<dbReference type="NCBIfam" id="TIGR00243">
    <property type="entry name" value="Dxr"/>
    <property type="match status" value="1"/>
</dbReference>
<comment type="caution">
    <text evidence="9">Lacks conserved residue(s) required for the propagation of feature annotation.</text>
</comment>
<feature type="binding site" evidence="9">
    <location>
        <position position="167"/>
    </location>
    <ligand>
        <name>1-deoxy-D-xylulose 5-phosphate</name>
        <dbReference type="ChEBI" id="CHEBI:57792"/>
    </ligand>
</feature>
<evidence type="ECO:0000256" key="7">
    <source>
        <dbReference type="ARBA" id="ARBA00023229"/>
    </source>
</evidence>
<evidence type="ECO:0000256" key="8">
    <source>
        <dbReference type="ARBA" id="ARBA00048543"/>
    </source>
</evidence>
<comment type="similarity">
    <text evidence="2 9">Belongs to the DXR family.</text>
</comment>
<dbReference type="GO" id="GO:0070402">
    <property type="term" value="F:NADPH binding"/>
    <property type="evidence" value="ECO:0007669"/>
    <property type="project" value="InterPro"/>
</dbReference>
<dbReference type="AlphaFoldDB" id="A0A5C1QM46"/>
<comment type="function">
    <text evidence="9">Catalyzes the NADPH-dependent rearrangement and reduction of 1-deoxy-D-xylulose-5-phosphate (DXP) to 2-C-methyl-D-erythritol 4-phosphate (MEP).</text>
</comment>
<dbReference type="EC" id="1.1.1.267" evidence="9"/>
<evidence type="ECO:0000259" key="12">
    <source>
        <dbReference type="Pfam" id="PF13288"/>
    </source>
</evidence>
<comment type="pathway">
    <text evidence="1 9">Isoprenoid biosynthesis; isopentenyl diphosphate biosynthesis via DXP pathway; isopentenyl diphosphate from 1-deoxy-D-xylulose 5-phosphate: step 1/6.</text>
</comment>
<feature type="binding site" evidence="9">
    <location>
        <position position="13"/>
    </location>
    <ligand>
        <name>NADPH</name>
        <dbReference type="ChEBI" id="CHEBI:57783"/>
    </ligand>
</feature>
<evidence type="ECO:0000256" key="2">
    <source>
        <dbReference type="ARBA" id="ARBA00006825"/>
    </source>
</evidence>
<feature type="binding site" evidence="9">
    <location>
        <position position="212"/>
    </location>
    <ligand>
        <name>Mn(2+)</name>
        <dbReference type="ChEBI" id="CHEBI:29035"/>
    </ligand>
</feature>
<dbReference type="InterPro" id="IPR036169">
    <property type="entry name" value="DXPR_C_sf"/>
</dbReference>
<feature type="binding site" evidence="9">
    <location>
        <position position="212"/>
    </location>
    <ligand>
        <name>1-deoxy-D-xylulose 5-phosphate</name>
        <dbReference type="ChEBI" id="CHEBI:57792"/>
    </ligand>
</feature>
<accession>A0A5C1QM46</accession>
<dbReference type="SUPFAM" id="SSF55347">
    <property type="entry name" value="Glyceraldehyde-3-phosphate dehydrogenase-like, C-terminal domain"/>
    <property type="match status" value="1"/>
</dbReference>
<keyword evidence="4 9" id="KW-0521">NADP</keyword>
<dbReference type="HAMAP" id="MF_00183">
    <property type="entry name" value="DXP_reductoisom"/>
    <property type="match status" value="1"/>
</dbReference>
<dbReference type="Pfam" id="PF13288">
    <property type="entry name" value="DXPR_C"/>
    <property type="match status" value="1"/>
</dbReference>
<dbReference type="GO" id="GO:0051484">
    <property type="term" value="P:isopentenyl diphosphate biosynthetic process, methylerythritol 4-phosphate pathway involved in terpenoid biosynthetic process"/>
    <property type="evidence" value="ECO:0007669"/>
    <property type="project" value="TreeGrafter"/>
</dbReference>
<feature type="binding site" evidence="9">
    <location>
        <position position="117"/>
    </location>
    <ligand>
        <name>NADPH</name>
        <dbReference type="ChEBI" id="CHEBI:57783"/>
    </ligand>
</feature>
<reference evidence="13 14" key="1">
    <citation type="submission" date="2019-02" db="EMBL/GenBank/DDBJ databases">
        <title>Complete Genome Sequence and Methylome Analysis of free living Spirochaetas.</title>
        <authorList>
            <person name="Fomenkov A."/>
            <person name="Dubinina G."/>
            <person name="Leshcheva N."/>
            <person name="Mikheeva N."/>
            <person name="Grabovich M."/>
            <person name="Vincze T."/>
            <person name="Roberts R.J."/>
        </authorList>
    </citation>
    <scope>NUCLEOTIDE SEQUENCE [LARGE SCALE GENOMIC DNA]</scope>
    <source>
        <strain evidence="13 14">K2</strain>
    </source>
</reference>
<feature type="binding site" evidence="9">
    <location>
        <position position="141"/>
    </location>
    <ligand>
        <name>Mn(2+)</name>
        <dbReference type="ChEBI" id="CHEBI:29035"/>
    </ligand>
</feature>
<feature type="binding site" evidence="9">
    <location>
        <position position="208"/>
    </location>
    <ligand>
        <name>1-deoxy-D-xylulose 5-phosphate</name>
        <dbReference type="ChEBI" id="CHEBI:57792"/>
    </ligand>
</feature>
<evidence type="ECO:0000256" key="9">
    <source>
        <dbReference type="HAMAP-Rule" id="MF_00183"/>
    </source>
</evidence>
<dbReference type="Gene3D" id="1.10.1740.10">
    <property type="match status" value="1"/>
</dbReference>
<evidence type="ECO:0000313" key="14">
    <source>
        <dbReference type="Proteomes" id="UP000324209"/>
    </source>
</evidence>
<evidence type="ECO:0000256" key="3">
    <source>
        <dbReference type="ARBA" id="ARBA00022723"/>
    </source>
</evidence>
<dbReference type="InterPro" id="IPR036291">
    <property type="entry name" value="NAD(P)-bd_dom_sf"/>
</dbReference>
<feature type="domain" description="1-deoxy-D-xylulose 5-phosphate reductoisomerase N-terminal" evidence="10">
    <location>
        <begin position="6"/>
        <end position="123"/>
    </location>
</feature>
<proteinExistence type="inferred from homology"/>
<keyword evidence="14" id="KW-1185">Reference proteome</keyword>
<feature type="binding site" evidence="9">
    <location>
        <position position="115"/>
    </location>
    <ligand>
        <name>NADPH</name>
        <dbReference type="ChEBI" id="CHEBI:57783"/>
    </ligand>
</feature>
<dbReference type="GO" id="GO:0030145">
    <property type="term" value="F:manganese ion binding"/>
    <property type="evidence" value="ECO:0007669"/>
    <property type="project" value="TreeGrafter"/>
</dbReference>
<dbReference type="InterPro" id="IPR013644">
    <property type="entry name" value="DXP_reductoisomerase_C"/>
</dbReference>
<organism evidence="13 14">
    <name type="scientific">Oceanispirochaeta crateris</name>
    <dbReference type="NCBI Taxonomy" id="2518645"/>
    <lineage>
        <taxon>Bacteria</taxon>
        <taxon>Pseudomonadati</taxon>
        <taxon>Spirochaetota</taxon>
        <taxon>Spirochaetia</taxon>
        <taxon>Spirochaetales</taxon>
        <taxon>Spirochaetaceae</taxon>
        <taxon>Oceanispirochaeta</taxon>
    </lineage>
</organism>
<feature type="binding site" evidence="9">
    <location>
        <position position="116"/>
    </location>
    <ligand>
        <name>1-deoxy-D-xylulose 5-phosphate</name>
        <dbReference type="ChEBI" id="CHEBI:57792"/>
    </ligand>
</feature>
<feature type="binding site" evidence="9">
    <location>
        <position position="209"/>
    </location>
    <ligand>
        <name>1-deoxy-D-xylulose 5-phosphate</name>
        <dbReference type="ChEBI" id="CHEBI:57792"/>
    </ligand>
</feature>
<feature type="domain" description="1-deoxy-D-xylulose 5-phosphate reductoisomerase C-terminal" evidence="11">
    <location>
        <begin position="137"/>
        <end position="220"/>
    </location>
</feature>
<feature type="binding site" evidence="9">
    <location>
        <position position="143"/>
    </location>
    <ligand>
        <name>1-deoxy-D-xylulose 5-phosphate</name>
        <dbReference type="ChEBI" id="CHEBI:57792"/>
    </ligand>
</feature>
<feature type="binding site" evidence="9">
    <location>
        <position position="15"/>
    </location>
    <ligand>
        <name>NADPH</name>
        <dbReference type="ChEBI" id="CHEBI:57783"/>
    </ligand>
</feature>
<keyword evidence="6 9" id="KW-0464">Manganese</keyword>
<dbReference type="Pfam" id="PF02670">
    <property type="entry name" value="DXP_reductoisom"/>
    <property type="match status" value="1"/>
</dbReference>
<dbReference type="InterPro" id="IPR013512">
    <property type="entry name" value="DXP_reductoisomerase_N"/>
</dbReference>
<feature type="domain" description="DXP reductoisomerase C-terminal" evidence="12">
    <location>
        <begin position="253"/>
        <end position="367"/>
    </location>
</feature>
<dbReference type="Proteomes" id="UP000324209">
    <property type="component" value="Chromosome"/>
</dbReference>
<dbReference type="PIRSF" id="PIRSF006205">
    <property type="entry name" value="Dxp_reductismrs"/>
    <property type="match status" value="1"/>
</dbReference>
<name>A0A5C1QM46_9SPIO</name>
<evidence type="ECO:0000256" key="5">
    <source>
        <dbReference type="ARBA" id="ARBA00023002"/>
    </source>
</evidence>
<evidence type="ECO:0000259" key="11">
    <source>
        <dbReference type="Pfam" id="PF08436"/>
    </source>
</evidence>
<dbReference type="GO" id="GO:0030604">
    <property type="term" value="F:1-deoxy-D-xylulose-5-phosphate reductoisomerase activity"/>
    <property type="evidence" value="ECO:0007669"/>
    <property type="project" value="UniProtKB-UniRule"/>
</dbReference>
<feature type="binding site" evidence="9">
    <location>
        <position position="14"/>
    </location>
    <ligand>
        <name>NADPH</name>
        <dbReference type="ChEBI" id="CHEBI:57783"/>
    </ligand>
</feature>
<dbReference type="InterPro" id="IPR003821">
    <property type="entry name" value="DXP_reductoisomerase"/>
</dbReference>
<dbReference type="EMBL" id="CP036150">
    <property type="protein sequence ID" value="QEN07626.1"/>
    <property type="molecule type" value="Genomic_DNA"/>
</dbReference>
<feature type="binding site" evidence="9">
    <location>
        <position position="190"/>
    </location>
    <ligand>
        <name>1-deoxy-D-xylulose 5-phosphate</name>
        <dbReference type="ChEBI" id="CHEBI:57792"/>
    </ligand>
</feature>
<keyword evidence="3 9" id="KW-0479">Metal-binding</keyword>
<dbReference type="SUPFAM" id="SSF51735">
    <property type="entry name" value="NAD(P)-binding Rossmann-fold domains"/>
    <property type="match status" value="1"/>
</dbReference>
<dbReference type="KEGG" id="ock:EXM22_06350"/>
<dbReference type="OrthoDB" id="9806546at2"/>
<gene>
    <name evidence="9" type="primary">dxr</name>
    <name evidence="13" type="ORF">EXM22_06350</name>
</gene>
<dbReference type="UniPathway" id="UPA00056">
    <property type="reaction ID" value="UER00092"/>
</dbReference>
<dbReference type="GO" id="GO:0016853">
    <property type="term" value="F:isomerase activity"/>
    <property type="evidence" value="ECO:0007669"/>
    <property type="project" value="UniProtKB-KW"/>
</dbReference>
<dbReference type="Pfam" id="PF08436">
    <property type="entry name" value="DXP_redisom_C"/>
    <property type="match status" value="1"/>
</dbReference>
<feature type="binding site" evidence="9">
    <location>
        <position position="143"/>
    </location>
    <ligand>
        <name>Mn(2+)</name>
        <dbReference type="ChEBI" id="CHEBI:29035"/>
    </ligand>
</feature>
<feature type="binding site" evidence="9">
    <location>
        <position position="196"/>
    </location>
    <ligand>
        <name>NADPH</name>
        <dbReference type="ChEBI" id="CHEBI:57783"/>
    </ligand>
</feature>
<protein>
    <recommendedName>
        <fullName evidence="9">1-deoxy-D-xylulose 5-phosphate reductoisomerase</fullName>
        <shortName evidence="9">DXP reductoisomerase</shortName>
        <ecNumber evidence="9">1.1.1.267</ecNumber>
    </recommendedName>
    <alternativeName>
        <fullName evidence="9">1-deoxyxylulose-5-phosphate reductoisomerase</fullName>
    </alternativeName>
    <alternativeName>
        <fullName evidence="9">2-C-methyl-D-erythritol 4-phosphate synthase</fullName>
    </alternativeName>
</protein>
<evidence type="ECO:0000256" key="4">
    <source>
        <dbReference type="ARBA" id="ARBA00022857"/>
    </source>
</evidence>
<sequence length="378" mass="42010">MKMKKVLILGSSGSIGRNTLDIIRSNPEDFILCGLQAHLNESILLEDGREFPKALLCLSGKKSTSDQITYSGSKGILQLIEDSNADIVVNGIVGASGLKPSIKALECGIDLALANKESMVLAGSLIKHLASLHNCALLPVDSEHSALFLLLENKKKEIISELILTASGGPFRNKKLEEFDSITVNEALAHPTWSMGRKISIDSATMANKGLEVIEAQQLFDFHVDCIKVLIHPQSYVHSLIRTKDMALYAQISEPDMRLPIQDALFYPEMRKVPWTYLDLAGKTLEFQEPDLKKFPMLKLAFECARQGHASPIAYNGANEMAVEAFLNERIPYSAIAAVTEHTLEHDWSQKHEQADEILESDQRSREIAEQFIREKSK</sequence>
<comment type="cofactor">
    <cofactor evidence="9">
        <name>Mg(2+)</name>
        <dbReference type="ChEBI" id="CHEBI:18420"/>
    </cofactor>
    <cofactor evidence="9">
        <name>Mn(2+)</name>
        <dbReference type="ChEBI" id="CHEBI:29035"/>
    </cofactor>
</comment>
<evidence type="ECO:0000259" key="10">
    <source>
        <dbReference type="Pfam" id="PF02670"/>
    </source>
</evidence>
<evidence type="ECO:0000256" key="6">
    <source>
        <dbReference type="ARBA" id="ARBA00023211"/>
    </source>
</evidence>
<evidence type="ECO:0000313" key="13">
    <source>
        <dbReference type="EMBL" id="QEN07626.1"/>
    </source>
</evidence>
<dbReference type="Gene3D" id="3.40.50.720">
    <property type="entry name" value="NAD(P)-binding Rossmann-like Domain"/>
    <property type="match status" value="1"/>
</dbReference>
<feature type="binding site" evidence="9">
    <location>
        <position position="203"/>
    </location>
    <ligand>
        <name>1-deoxy-D-xylulose 5-phosphate</name>
        <dbReference type="ChEBI" id="CHEBI:57792"/>
    </ligand>
</feature>
<feature type="binding site" evidence="9">
    <location>
        <position position="40"/>
    </location>
    <ligand>
        <name>NADPH</name>
        <dbReference type="ChEBI" id="CHEBI:57783"/>
    </ligand>
</feature>
<dbReference type="PANTHER" id="PTHR30525">
    <property type="entry name" value="1-DEOXY-D-XYLULOSE 5-PHOSPHATE REDUCTOISOMERASE"/>
    <property type="match status" value="1"/>
</dbReference>
<keyword evidence="5 9" id="KW-0560">Oxidoreductase</keyword>
<evidence type="ECO:0000256" key="1">
    <source>
        <dbReference type="ARBA" id="ARBA00005094"/>
    </source>
</evidence>
<keyword evidence="13" id="KW-0413">Isomerase</keyword>
<dbReference type="PANTHER" id="PTHR30525:SF0">
    <property type="entry name" value="1-DEOXY-D-XYLULOSE 5-PHOSPHATE REDUCTOISOMERASE, CHLOROPLASTIC"/>
    <property type="match status" value="1"/>
</dbReference>
<feature type="binding site" evidence="9">
    <location>
        <position position="142"/>
    </location>
    <ligand>
        <name>1-deoxy-D-xylulose 5-phosphate</name>
        <dbReference type="ChEBI" id="CHEBI:57792"/>
    </ligand>
</feature>